<dbReference type="HOGENOM" id="CLU_717043_0_0_9"/>
<keyword evidence="1" id="KW-0614">Plasmid</keyword>
<geneLocation type="plasmid" evidence="1 2">
    <name>pCY360</name>
</geneLocation>
<reference evidence="1 2" key="1">
    <citation type="journal article" date="2010" name="PLoS ONE">
        <title>The glycobiome of the rumen bacterium Butyrivibrio proteoclasticus B316(T) highlights adaptation to a polysaccharide-rich environment.</title>
        <authorList>
            <person name="Kelly W.J."/>
            <person name="Leahy S.C."/>
            <person name="Altermann E."/>
            <person name="Yeoman C.J."/>
            <person name="Dunne J.C."/>
            <person name="Kong Z."/>
            <person name="Pacheco D.M."/>
            <person name="Li D."/>
            <person name="Noel S.J."/>
            <person name="Moon C.D."/>
            <person name="Cookson A.L."/>
            <person name="Attwood G.T."/>
        </authorList>
    </citation>
    <scope>NUCLEOTIDE SEQUENCE [LARGE SCALE GENOMIC DNA]</scope>
    <source>
        <strain evidence="2">ATCC 51982 / DSM 14932 / B316</strain>
        <plasmid evidence="2">Plasmid pCY360</plasmid>
    </source>
</reference>
<organism evidence="1 2">
    <name type="scientific">Butyrivibrio proteoclasticus (strain ATCC 51982 / DSM 14932 / B316)</name>
    <name type="common">Clostridium proteoclasticum</name>
    <dbReference type="NCBI Taxonomy" id="515622"/>
    <lineage>
        <taxon>Bacteria</taxon>
        <taxon>Bacillati</taxon>
        <taxon>Bacillota</taxon>
        <taxon>Clostridia</taxon>
        <taxon>Lachnospirales</taxon>
        <taxon>Lachnospiraceae</taxon>
        <taxon>Butyrivibrio</taxon>
    </lineage>
</organism>
<dbReference type="AlphaFoldDB" id="E0S4K7"/>
<sequence>MKCCDHLGNPFSSQAAMCKCYGINQSTFVTRIKCGYSLEYALTHPASPSNAASILCMDHLGNEYESFKKMCEAYGHNDNTVRCRLRKGWALDVALTTPLFKDMYIYKGEKYSLKRLAQIYGVPYTRLVQRIRYGFTLEEALTIQNGHDRHSVKVAADGKVLYGSLKQFLKETGISTAYFYRQRKKGIPLEQILSDYRSKEKRCAENRKIKTICETYSISYETIKKRLEHGLSLEEALAAKNPLFKSCKDPFGNHYDTFKAMCSAYGQSDNAVRNRIKDGMTLLEALTVKPFQYIVDDKVYKTIKEASDTYGTCYATTRIRLKEGYSLEEAILIPSHWKWQNLKEKFSFNGEKYYSYKCDACGVQYMFTKPEIRAHTLMHIKNKDI</sequence>
<evidence type="ECO:0000313" key="2">
    <source>
        <dbReference type="Proteomes" id="UP000001299"/>
    </source>
</evidence>
<evidence type="ECO:0000313" key="1">
    <source>
        <dbReference type="EMBL" id="ADL36339.1"/>
    </source>
</evidence>
<dbReference type="Proteomes" id="UP000001299">
    <property type="component" value="Plasmid pCY360"/>
</dbReference>
<protein>
    <submittedName>
        <fullName evidence="1">Uncharacterized protein</fullName>
    </submittedName>
</protein>
<name>E0S4K7_BUTPB</name>
<dbReference type="RefSeq" id="WP_013282988.1">
    <property type="nucleotide sequence ID" value="NC_014389.1"/>
</dbReference>
<keyword evidence="2" id="KW-1185">Reference proteome</keyword>
<dbReference type="EMBL" id="CP001812">
    <property type="protein sequence ID" value="ADL36339.1"/>
    <property type="molecule type" value="Genomic_DNA"/>
</dbReference>
<dbReference type="KEGG" id="bpb:bpr_II402"/>
<accession>E0S4K7</accession>
<proteinExistence type="predicted"/>
<gene>
    <name evidence="1" type="ordered locus">bpr_II402</name>
</gene>